<protein>
    <submittedName>
        <fullName evidence="1">Uncharacterized protein</fullName>
    </submittedName>
</protein>
<accession>A0ABV5SMA8</accession>
<organism evidence="1 2">
    <name type="scientific">Agromyces lapidis</name>
    <dbReference type="NCBI Taxonomy" id="279574"/>
    <lineage>
        <taxon>Bacteria</taxon>
        <taxon>Bacillati</taxon>
        <taxon>Actinomycetota</taxon>
        <taxon>Actinomycetes</taxon>
        <taxon>Micrococcales</taxon>
        <taxon>Microbacteriaceae</taxon>
        <taxon>Agromyces</taxon>
    </lineage>
</organism>
<keyword evidence="2" id="KW-1185">Reference proteome</keyword>
<dbReference type="Proteomes" id="UP001589667">
    <property type="component" value="Unassembled WGS sequence"/>
</dbReference>
<sequence length="236" mass="25599">MTGVVLGGSEWFQGRFGTVADEVAEALVRAGRNAHETAADSKAASKLRTDEPYGATFWQILALSTVEELSGIQGVQTTKPKGSRFELPVVNGTILYAAKCASQSGPQADRLMIRWSNFRERLFDNVERPDAMHLPLPEWEPETSRIETPSSAANAVILVAYVASDRGGLERIYIGDGYLDAEGHVHWVYYEELSVGPAEMGTGVTSAEQAGRFDDAPMPDLDMGLYVDDDAAEGGR</sequence>
<dbReference type="RefSeq" id="WP_157423075.1">
    <property type="nucleotide sequence ID" value="NZ_BAAANI010000006.1"/>
</dbReference>
<reference evidence="1 2" key="1">
    <citation type="submission" date="2024-09" db="EMBL/GenBank/DDBJ databases">
        <authorList>
            <person name="Sun Q."/>
            <person name="Mori K."/>
        </authorList>
    </citation>
    <scope>NUCLEOTIDE SEQUENCE [LARGE SCALE GENOMIC DNA]</scope>
    <source>
        <strain evidence="1 2">JCM 14321</strain>
    </source>
</reference>
<name>A0ABV5SMA8_9MICO</name>
<gene>
    <name evidence="1" type="ORF">ACFFQV_04140</name>
</gene>
<comment type="caution">
    <text evidence="1">The sequence shown here is derived from an EMBL/GenBank/DDBJ whole genome shotgun (WGS) entry which is preliminary data.</text>
</comment>
<evidence type="ECO:0000313" key="1">
    <source>
        <dbReference type="EMBL" id="MFB9641478.1"/>
    </source>
</evidence>
<proteinExistence type="predicted"/>
<dbReference type="EMBL" id="JBHMBL010000001">
    <property type="protein sequence ID" value="MFB9641478.1"/>
    <property type="molecule type" value="Genomic_DNA"/>
</dbReference>
<evidence type="ECO:0000313" key="2">
    <source>
        <dbReference type="Proteomes" id="UP001589667"/>
    </source>
</evidence>